<dbReference type="Proteomes" id="UP000181980">
    <property type="component" value="Unassembled WGS sequence"/>
</dbReference>
<proteinExistence type="predicted"/>
<name>A0A1H5J5J3_9ACTN</name>
<keyword evidence="2" id="KW-1185">Reference proteome</keyword>
<protein>
    <submittedName>
        <fullName evidence="1">Uncharacterized protein</fullName>
    </submittedName>
</protein>
<dbReference type="AlphaFoldDB" id="A0A1H5J5J3"/>
<reference evidence="2" key="1">
    <citation type="submission" date="2016-10" db="EMBL/GenBank/DDBJ databases">
        <authorList>
            <person name="Varghese N."/>
            <person name="Submissions S."/>
        </authorList>
    </citation>
    <scope>NUCLEOTIDE SEQUENCE [LARGE SCALE GENOMIC DNA]</scope>
    <source>
        <strain evidence="2">DSM 45237</strain>
    </source>
</reference>
<sequence length="274" mass="30074">MTSALAATREQWFKHVATSVDNANAKIGAHRQRIRELVEPIIRQRQRQRGQLRGAAAALNIPLDHTPSVGATVPMTPRSLTLAAAEAAANAGGNEIGLAADIARTLIDQIGAFATALERTPVTANRLAREDEETLRDVLLFFLNANWKGAITGETFIGQGKADILLRWRNRDAFIGECKFWRGAKGFSDGLEQLLDRYLVWRATHAAMILFIRGPRDVSAVIDSARQVIKGHGRYLGPSDTATGEHAAFLMQAQHDRQQIVTLTLIPVVMPDRS</sequence>
<gene>
    <name evidence="1" type="ORF">SAMN04488561_1450</name>
</gene>
<dbReference type="EMBL" id="FNUC01000003">
    <property type="protein sequence ID" value="SEE47766.1"/>
    <property type="molecule type" value="Genomic_DNA"/>
</dbReference>
<organism evidence="1 2">
    <name type="scientific">Jiangella alba</name>
    <dbReference type="NCBI Taxonomy" id="561176"/>
    <lineage>
        <taxon>Bacteria</taxon>
        <taxon>Bacillati</taxon>
        <taxon>Actinomycetota</taxon>
        <taxon>Actinomycetes</taxon>
        <taxon>Jiangellales</taxon>
        <taxon>Jiangellaceae</taxon>
        <taxon>Jiangella</taxon>
    </lineage>
</organism>
<accession>A0A1H5J5J3</accession>
<evidence type="ECO:0000313" key="1">
    <source>
        <dbReference type="EMBL" id="SEE47766.1"/>
    </source>
</evidence>
<evidence type="ECO:0000313" key="2">
    <source>
        <dbReference type="Proteomes" id="UP000181980"/>
    </source>
</evidence>